<dbReference type="Pfam" id="PF04143">
    <property type="entry name" value="Sulf_transp"/>
    <property type="match status" value="1"/>
</dbReference>
<keyword evidence="6 9" id="KW-1133">Transmembrane helix</keyword>
<feature type="transmembrane region" description="Helical" evidence="9">
    <location>
        <begin position="9"/>
        <end position="28"/>
    </location>
</feature>
<evidence type="ECO:0000256" key="9">
    <source>
        <dbReference type="SAM" id="Phobius"/>
    </source>
</evidence>
<proteinExistence type="inferred from homology"/>
<reference evidence="10 11" key="1">
    <citation type="journal article" date="2020" name="J Geophys Res Biogeosci">
        <title>Magnetotaxis as an Adaptation to Enable Bacterial Shuttling of Microbial Sulfur and Sulfur Cycling Across Aquatic Oxic#Anoxic Interfaces.</title>
        <authorList>
            <person name="Li J."/>
            <person name="Liu P."/>
            <person name="Wang J."/>
            <person name="Roberts A.P."/>
            <person name="Pan Y."/>
        </authorList>
    </citation>
    <scope>NUCLEOTIDE SEQUENCE [LARGE SCALE GENOMIC DNA]</scope>
    <source>
        <strain evidence="10 11">MYR-1_YQ</strain>
    </source>
</reference>
<gene>
    <name evidence="10" type="ORF">HWQ67_00170</name>
</gene>
<dbReference type="EMBL" id="JABXWD010000001">
    <property type="protein sequence ID" value="MBV6339991.1"/>
    <property type="molecule type" value="Genomic_DNA"/>
</dbReference>
<evidence type="ECO:0000256" key="2">
    <source>
        <dbReference type="ARBA" id="ARBA00022448"/>
    </source>
</evidence>
<evidence type="ECO:0000256" key="5">
    <source>
        <dbReference type="ARBA" id="ARBA00022692"/>
    </source>
</evidence>
<keyword evidence="11" id="KW-1185">Reference proteome</keyword>
<protein>
    <submittedName>
        <fullName evidence="10">YeeE/YedE family protein</fullName>
    </submittedName>
</protein>
<evidence type="ECO:0000256" key="4">
    <source>
        <dbReference type="ARBA" id="ARBA00022519"/>
    </source>
</evidence>
<evidence type="ECO:0000313" key="11">
    <source>
        <dbReference type="Proteomes" id="UP001196980"/>
    </source>
</evidence>
<feature type="transmembrane region" description="Helical" evidence="9">
    <location>
        <begin position="70"/>
        <end position="92"/>
    </location>
</feature>
<keyword evidence="5 9" id="KW-0812">Transmembrane</keyword>
<evidence type="ECO:0000256" key="3">
    <source>
        <dbReference type="ARBA" id="ARBA00022475"/>
    </source>
</evidence>
<dbReference type="Proteomes" id="UP001196980">
    <property type="component" value="Unassembled WGS sequence"/>
</dbReference>
<feature type="transmembrane region" description="Helical" evidence="9">
    <location>
        <begin position="113"/>
        <end position="143"/>
    </location>
</feature>
<evidence type="ECO:0000256" key="1">
    <source>
        <dbReference type="ARBA" id="ARBA00004429"/>
    </source>
</evidence>
<evidence type="ECO:0000256" key="8">
    <source>
        <dbReference type="ARBA" id="ARBA00035655"/>
    </source>
</evidence>
<comment type="caution">
    <text evidence="10">The sequence shown here is derived from an EMBL/GenBank/DDBJ whole genome shotgun (WGS) entry which is preliminary data.</text>
</comment>
<name>A0ABS6RTP3_9BACT</name>
<keyword evidence="4" id="KW-0997">Cell inner membrane</keyword>
<keyword evidence="7 9" id="KW-0472">Membrane</keyword>
<dbReference type="RefSeq" id="WP_255317041.1">
    <property type="nucleotide sequence ID" value="NZ_JABXWD010000001.1"/>
</dbReference>
<evidence type="ECO:0000256" key="6">
    <source>
        <dbReference type="ARBA" id="ARBA00022989"/>
    </source>
</evidence>
<comment type="subcellular location">
    <subcellularLocation>
        <location evidence="1">Cell inner membrane</location>
        <topology evidence="1">Multi-pass membrane protein</topology>
    </subcellularLocation>
</comment>
<evidence type="ECO:0000313" key="10">
    <source>
        <dbReference type="EMBL" id="MBV6339991.1"/>
    </source>
</evidence>
<keyword evidence="3" id="KW-1003">Cell membrane</keyword>
<evidence type="ECO:0000256" key="7">
    <source>
        <dbReference type="ARBA" id="ARBA00023136"/>
    </source>
</evidence>
<keyword evidence="2" id="KW-0813">Transport</keyword>
<sequence length="179" mass="20242">MLFLRRKTWWPVIVGILFALIEVASFYISKRPLGASRGYTVIGSILEYVIWPTHAANVTYWQSYEPYVEWTMALLVGIVLGSFVSSVLSGEFRLRFVPEMWRVSKGPSIRNRWLWAFIGGILVGFGARMAMGCTLGMLIAGVIQLSPAGFIFMMSLWMGGANMTVLFYRLKTIALIKRD</sequence>
<dbReference type="InterPro" id="IPR007272">
    <property type="entry name" value="Sulf_transp_TsuA/YedE"/>
</dbReference>
<feature type="transmembrane region" description="Helical" evidence="9">
    <location>
        <begin position="149"/>
        <end position="168"/>
    </location>
</feature>
<comment type="similarity">
    <text evidence="8">Belongs to the TsuA/YedE (TC 9.B.102) family.</text>
</comment>
<accession>A0ABS6RTP3</accession>
<dbReference type="PANTHER" id="PTHR30574:SF1">
    <property type="entry name" value="SULPHUR TRANSPORT DOMAIN-CONTAINING PROTEIN"/>
    <property type="match status" value="1"/>
</dbReference>
<organism evidence="10 11">
    <name type="scientific">Candidatus Magnetobacterium casense</name>
    <dbReference type="NCBI Taxonomy" id="1455061"/>
    <lineage>
        <taxon>Bacteria</taxon>
        <taxon>Pseudomonadati</taxon>
        <taxon>Nitrospirota</taxon>
        <taxon>Thermodesulfovibrionia</taxon>
        <taxon>Thermodesulfovibrionales</taxon>
        <taxon>Candidatus Magnetobacteriaceae</taxon>
        <taxon>Candidatus Magnetobacterium</taxon>
    </lineage>
</organism>
<dbReference type="PANTHER" id="PTHR30574">
    <property type="entry name" value="INNER MEMBRANE PROTEIN YEDE"/>
    <property type="match status" value="1"/>
</dbReference>